<sequence length="85" mass="9308">MDPTPADSYTRQALVVEKTETVTDPNDSEKTWTRLRFRGMDAPAAPPPEGAHNASLPLCSVHVLVDPDFALRPGDAVEMILHKVI</sequence>
<proteinExistence type="predicted"/>
<dbReference type="EMBL" id="LAZR01000434">
    <property type="protein sequence ID" value="KKN69017.1"/>
    <property type="molecule type" value="Genomic_DNA"/>
</dbReference>
<organism evidence="1">
    <name type="scientific">marine sediment metagenome</name>
    <dbReference type="NCBI Taxonomy" id="412755"/>
    <lineage>
        <taxon>unclassified sequences</taxon>
        <taxon>metagenomes</taxon>
        <taxon>ecological metagenomes</taxon>
    </lineage>
</organism>
<name>A0A0F9T2G0_9ZZZZ</name>
<dbReference type="AlphaFoldDB" id="A0A0F9T2G0"/>
<evidence type="ECO:0008006" key="2">
    <source>
        <dbReference type="Google" id="ProtNLM"/>
    </source>
</evidence>
<gene>
    <name evidence="1" type="ORF">LCGC14_0444890</name>
</gene>
<accession>A0A0F9T2G0</accession>
<protein>
    <recommendedName>
        <fullName evidence="2">MoeA C-terminal domain-containing protein</fullName>
    </recommendedName>
</protein>
<reference evidence="1" key="1">
    <citation type="journal article" date="2015" name="Nature">
        <title>Complex archaea that bridge the gap between prokaryotes and eukaryotes.</title>
        <authorList>
            <person name="Spang A."/>
            <person name="Saw J.H."/>
            <person name="Jorgensen S.L."/>
            <person name="Zaremba-Niedzwiedzka K."/>
            <person name="Martijn J."/>
            <person name="Lind A.E."/>
            <person name="van Eijk R."/>
            <person name="Schleper C."/>
            <person name="Guy L."/>
            <person name="Ettema T.J."/>
        </authorList>
    </citation>
    <scope>NUCLEOTIDE SEQUENCE</scope>
</reference>
<comment type="caution">
    <text evidence="1">The sequence shown here is derived from an EMBL/GenBank/DDBJ whole genome shotgun (WGS) entry which is preliminary data.</text>
</comment>
<evidence type="ECO:0000313" key="1">
    <source>
        <dbReference type="EMBL" id="KKN69017.1"/>
    </source>
</evidence>